<evidence type="ECO:0000256" key="4">
    <source>
        <dbReference type="PROSITE-ProRule" id="PRU01248"/>
    </source>
</evidence>
<evidence type="ECO:0000313" key="7">
    <source>
        <dbReference type="EMBL" id="PYI38915.1"/>
    </source>
</evidence>
<dbReference type="AlphaFoldDB" id="A0A2V5IQV0"/>
<protein>
    <submittedName>
        <fullName evidence="7">Site-specific integrase</fullName>
    </submittedName>
</protein>
<sequence>MATIEPYTTAAGKRYRVRYRTPARKQTDKRGFKTKRDAEAFAATVEVSKLRGEYIDATAARLTIGELGGEWLTRQTHLKPSSFRPVESAWRLHVEPFWGVQAVADIRKTAVQQWVSELTTGDGKGRKPKSATVVIRAYGILASILDSAVDDRRILSNPSRGVNLPRKTKKPHVYLTHEQVHALAMTSKYPTLVLVLAYCGLRWGEAVGLRVKDLDMLRRRINVTENAVEVGSKIEVGTPKNHKRRAVPFPQFLGDSLAKQCEGKDRDALVFPGGDGKHLRSARVHEDRQSWFGGAVIRSGIPRITPHDLRHTAASFAVSAGANVKAVQRMLGHSSAAMTLDTYADLFDDDLDAVADALHKAVSLSSVGKMWANAEL</sequence>
<dbReference type="Gene3D" id="1.10.150.130">
    <property type="match status" value="1"/>
</dbReference>
<dbReference type="GO" id="GO:0015074">
    <property type="term" value="P:DNA integration"/>
    <property type="evidence" value="ECO:0007669"/>
    <property type="project" value="InterPro"/>
</dbReference>
<proteinExistence type="inferred from homology"/>
<keyword evidence="8" id="KW-1185">Reference proteome</keyword>
<dbReference type="Pfam" id="PF14657">
    <property type="entry name" value="Arm-DNA-bind_4"/>
    <property type="match status" value="1"/>
</dbReference>
<dbReference type="Gene3D" id="1.10.443.10">
    <property type="entry name" value="Intergrase catalytic core"/>
    <property type="match status" value="1"/>
</dbReference>
<feature type="domain" description="Core-binding (CB)" evidence="6">
    <location>
        <begin position="62"/>
        <end position="146"/>
    </location>
</feature>
<evidence type="ECO:0000259" key="5">
    <source>
        <dbReference type="PROSITE" id="PS51898"/>
    </source>
</evidence>
<dbReference type="InterPro" id="IPR028259">
    <property type="entry name" value="AP2-like_int_N"/>
</dbReference>
<dbReference type="InterPro" id="IPR050090">
    <property type="entry name" value="Tyrosine_recombinase_XerCD"/>
</dbReference>
<dbReference type="Pfam" id="PF00589">
    <property type="entry name" value="Phage_integrase"/>
    <property type="match status" value="1"/>
</dbReference>
<name>A0A2V5IQV0_9MICC</name>
<organism evidence="7 8">
    <name type="scientific">Arthrobacter psychrolactophilus</name>
    <dbReference type="NCBI Taxonomy" id="92442"/>
    <lineage>
        <taxon>Bacteria</taxon>
        <taxon>Bacillati</taxon>
        <taxon>Actinomycetota</taxon>
        <taxon>Actinomycetes</taxon>
        <taxon>Micrococcales</taxon>
        <taxon>Micrococcaceae</taxon>
        <taxon>Arthrobacter</taxon>
    </lineage>
</organism>
<comment type="caution">
    <text evidence="7">The sequence shown here is derived from an EMBL/GenBank/DDBJ whole genome shotgun (WGS) entry which is preliminary data.</text>
</comment>
<dbReference type="InterPro" id="IPR010998">
    <property type="entry name" value="Integrase_recombinase_N"/>
</dbReference>
<reference evidence="7 8" key="1">
    <citation type="submission" date="2018-05" db="EMBL/GenBank/DDBJ databases">
        <title>Genetic diversity of glacier-inhabiting Cryobacterium bacteria in China and description of Cryobacterium mengkeensis sp. nov. and Arthrobacter glacialis sp. nov.</title>
        <authorList>
            <person name="Liu Q."/>
            <person name="Xin Y.-H."/>
        </authorList>
    </citation>
    <scope>NUCLEOTIDE SEQUENCE [LARGE SCALE GENOMIC DNA]</scope>
    <source>
        <strain evidence="7 8">B7</strain>
    </source>
</reference>
<dbReference type="InterPro" id="IPR013762">
    <property type="entry name" value="Integrase-like_cat_sf"/>
</dbReference>
<dbReference type="Proteomes" id="UP000247980">
    <property type="component" value="Unassembled WGS sequence"/>
</dbReference>
<evidence type="ECO:0000256" key="3">
    <source>
        <dbReference type="ARBA" id="ARBA00023172"/>
    </source>
</evidence>
<dbReference type="OrthoDB" id="1822491at2"/>
<dbReference type="EMBL" id="QJVC01000004">
    <property type="protein sequence ID" value="PYI38915.1"/>
    <property type="molecule type" value="Genomic_DNA"/>
</dbReference>
<dbReference type="InterPro" id="IPR002104">
    <property type="entry name" value="Integrase_catalytic"/>
</dbReference>
<dbReference type="InterPro" id="IPR011010">
    <property type="entry name" value="DNA_brk_join_enz"/>
</dbReference>
<keyword evidence="3" id="KW-0233">DNA recombination</keyword>
<evidence type="ECO:0000256" key="1">
    <source>
        <dbReference type="ARBA" id="ARBA00008857"/>
    </source>
</evidence>
<evidence type="ECO:0000313" key="8">
    <source>
        <dbReference type="Proteomes" id="UP000247980"/>
    </source>
</evidence>
<comment type="similarity">
    <text evidence="1">Belongs to the 'phage' integrase family.</text>
</comment>
<dbReference type="PROSITE" id="PS51900">
    <property type="entry name" value="CB"/>
    <property type="match status" value="1"/>
</dbReference>
<accession>A0A2V5IQV0</accession>
<keyword evidence="2 4" id="KW-0238">DNA-binding</keyword>
<dbReference type="SUPFAM" id="SSF56349">
    <property type="entry name" value="DNA breaking-rejoining enzymes"/>
    <property type="match status" value="1"/>
</dbReference>
<dbReference type="GO" id="GO:0003677">
    <property type="term" value="F:DNA binding"/>
    <property type="evidence" value="ECO:0007669"/>
    <property type="project" value="UniProtKB-UniRule"/>
</dbReference>
<dbReference type="PANTHER" id="PTHR30349">
    <property type="entry name" value="PHAGE INTEGRASE-RELATED"/>
    <property type="match status" value="1"/>
</dbReference>
<evidence type="ECO:0000259" key="6">
    <source>
        <dbReference type="PROSITE" id="PS51900"/>
    </source>
</evidence>
<dbReference type="CDD" id="cd01189">
    <property type="entry name" value="INT_ICEBs1_C_like"/>
    <property type="match status" value="1"/>
</dbReference>
<dbReference type="InterPro" id="IPR044068">
    <property type="entry name" value="CB"/>
</dbReference>
<dbReference type="PROSITE" id="PS51898">
    <property type="entry name" value="TYR_RECOMBINASE"/>
    <property type="match status" value="1"/>
</dbReference>
<evidence type="ECO:0000256" key="2">
    <source>
        <dbReference type="ARBA" id="ARBA00023125"/>
    </source>
</evidence>
<dbReference type="GO" id="GO:0006310">
    <property type="term" value="P:DNA recombination"/>
    <property type="evidence" value="ECO:0007669"/>
    <property type="project" value="UniProtKB-KW"/>
</dbReference>
<gene>
    <name evidence="7" type="ORF">CVS30_06255</name>
</gene>
<feature type="domain" description="Tyr recombinase" evidence="5">
    <location>
        <begin position="170"/>
        <end position="356"/>
    </location>
</feature>
<dbReference type="RefSeq" id="WP_110484478.1">
    <property type="nucleotide sequence ID" value="NZ_QJVC01000004.1"/>
</dbReference>
<dbReference type="PANTHER" id="PTHR30349:SF64">
    <property type="entry name" value="PROPHAGE INTEGRASE INTD-RELATED"/>
    <property type="match status" value="1"/>
</dbReference>